<evidence type="ECO:0000256" key="7">
    <source>
        <dbReference type="RuleBase" id="RU363069"/>
    </source>
</evidence>
<keyword evidence="4 7" id="KW-0540">Nuclease</keyword>
<evidence type="ECO:0000256" key="1">
    <source>
        <dbReference type="ARBA" id="ARBA00010555"/>
    </source>
</evidence>
<dbReference type="GO" id="GO:0006260">
    <property type="term" value="P:DNA replication"/>
    <property type="evidence" value="ECO:0007669"/>
    <property type="project" value="UniProtKB-KW"/>
</dbReference>
<dbReference type="InterPro" id="IPR050535">
    <property type="entry name" value="DNA_Repair-Maintenance_Comp"/>
</dbReference>
<keyword evidence="11" id="KW-1185">Reference proteome</keyword>
<feature type="domain" description="Calcineurin-like phosphoesterase" evidence="8">
    <location>
        <begin position="1"/>
        <end position="97"/>
    </location>
</feature>
<sequence>MRFIHTADWHLGRYFHGMHLTEEQRVLLMQEFLPLVRDEKVQAVVIAGDIYDRGIPPVEAVDLFDEILTRLTEEKVQVLFIAGNHDSARRLDFGRRLLRNAGVFVRGEPEAEMEPVVLQDEYGPIAFQLYPYVEPAEIRTLFGETESMDFDQATARLIEAGRVRIPDRMRAVAVAHAFLAGGSGSDSERPLAAGGAGNVSPSRFRDFQYTCMGHLHNPQQAGSANIRYSGSLMKYSFDEAEQHKGVNIVEIDGTGRAAQRFQELKPRHDVRRIRGMFEAIQRDETAYPPSDDFIEVDLLDKKPVLDAFNQLKLRYPNLMQILRPNIMVQQDHWQLQGQEAMQKSRQDLFEQYYQQMKGEGMSPEQQAVLSECIREIDREEAERS</sequence>
<dbReference type="GO" id="GO:0006310">
    <property type="term" value="P:DNA recombination"/>
    <property type="evidence" value="ECO:0007669"/>
    <property type="project" value="UniProtKB-KW"/>
</dbReference>
<feature type="domain" description="Nuclease SbcCD subunit D C-terminal" evidence="9">
    <location>
        <begin position="267"/>
        <end position="356"/>
    </location>
</feature>
<dbReference type="PANTHER" id="PTHR30337:SF0">
    <property type="entry name" value="NUCLEASE SBCCD SUBUNIT D"/>
    <property type="match status" value="1"/>
</dbReference>
<keyword evidence="7" id="KW-0255">Endonuclease</keyword>
<evidence type="ECO:0000313" key="10">
    <source>
        <dbReference type="EMBL" id="MSV24882.1"/>
    </source>
</evidence>
<dbReference type="AlphaFoldDB" id="A0A6I2V082"/>
<proteinExistence type="inferred from homology"/>
<dbReference type="RefSeq" id="WP_154620642.1">
    <property type="nucleotide sequence ID" value="NZ_CBCTNG010000011.1"/>
</dbReference>
<reference evidence="10 11" key="1">
    <citation type="submission" date="2019-08" db="EMBL/GenBank/DDBJ databases">
        <title>In-depth cultivation of the pig gut microbiome towards novel bacterial diversity and tailored functional studies.</title>
        <authorList>
            <person name="Wylensek D."/>
            <person name="Hitch T.C.A."/>
            <person name="Clavel T."/>
        </authorList>
    </citation>
    <scope>NUCLEOTIDE SEQUENCE [LARGE SCALE GENOMIC DNA]</scope>
    <source>
        <strain evidence="11">WCA-380-WT-3B3</strain>
    </source>
</reference>
<keyword evidence="5 7" id="KW-0378">Hydrolase</keyword>
<dbReference type="CDD" id="cd00840">
    <property type="entry name" value="MPP_Mre11_N"/>
    <property type="match status" value="1"/>
</dbReference>
<gene>
    <name evidence="7" type="primary">sbcD</name>
    <name evidence="10" type="ORF">FYJ78_06740</name>
</gene>
<dbReference type="GO" id="GO:0008408">
    <property type="term" value="F:3'-5' exonuclease activity"/>
    <property type="evidence" value="ECO:0007669"/>
    <property type="project" value="InterPro"/>
</dbReference>
<comment type="similarity">
    <text evidence="1 7">Belongs to the SbcD family.</text>
</comment>
<dbReference type="InterPro" id="IPR041796">
    <property type="entry name" value="Mre11_N"/>
</dbReference>
<evidence type="ECO:0000313" key="11">
    <source>
        <dbReference type="Proteomes" id="UP000430222"/>
    </source>
</evidence>
<evidence type="ECO:0000259" key="8">
    <source>
        <dbReference type="Pfam" id="PF00149"/>
    </source>
</evidence>
<comment type="caution">
    <text evidence="10">The sequence shown here is derived from an EMBL/GenBank/DDBJ whole genome shotgun (WGS) entry which is preliminary data.</text>
</comment>
<dbReference type="Proteomes" id="UP000430222">
    <property type="component" value="Unassembled WGS sequence"/>
</dbReference>
<evidence type="ECO:0000256" key="6">
    <source>
        <dbReference type="ARBA" id="ARBA00022839"/>
    </source>
</evidence>
<evidence type="ECO:0000256" key="4">
    <source>
        <dbReference type="ARBA" id="ARBA00022722"/>
    </source>
</evidence>
<keyword evidence="7" id="KW-0235">DNA replication</keyword>
<dbReference type="SUPFAM" id="SSF56300">
    <property type="entry name" value="Metallo-dependent phosphatases"/>
    <property type="match status" value="1"/>
</dbReference>
<organism evidence="10 11">
    <name type="scientific">Selenomonas montiformis</name>
    <dbReference type="NCBI Taxonomy" id="2652285"/>
    <lineage>
        <taxon>Bacteria</taxon>
        <taxon>Bacillati</taxon>
        <taxon>Bacillota</taxon>
        <taxon>Negativicutes</taxon>
        <taxon>Selenomonadales</taxon>
        <taxon>Selenomonadaceae</taxon>
        <taxon>Selenomonas</taxon>
    </lineage>
</organism>
<evidence type="ECO:0000256" key="2">
    <source>
        <dbReference type="ARBA" id="ARBA00011322"/>
    </source>
</evidence>
<dbReference type="PANTHER" id="PTHR30337">
    <property type="entry name" value="COMPONENT OF ATP-DEPENDENT DSDNA EXONUCLEASE"/>
    <property type="match status" value="1"/>
</dbReference>
<evidence type="ECO:0000256" key="3">
    <source>
        <dbReference type="ARBA" id="ARBA00013365"/>
    </source>
</evidence>
<name>A0A6I2V082_9FIRM</name>
<dbReference type="InterPro" id="IPR004593">
    <property type="entry name" value="SbcD"/>
</dbReference>
<evidence type="ECO:0000256" key="5">
    <source>
        <dbReference type="ARBA" id="ARBA00022801"/>
    </source>
</evidence>
<dbReference type="Pfam" id="PF00149">
    <property type="entry name" value="Metallophos"/>
    <property type="match status" value="1"/>
</dbReference>
<dbReference type="InterPro" id="IPR029052">
    <property type="entry name" value="Metallo-depent_PP-like"/>
</dbReference>
<accession>A0A6I2V082</accession>
<dbReference type="Pfam" id="PF12320">
    <property type="entry name" value="SbcD_C"/>
    <property type="match status" value="1"/>
</dbReference>
<keyword evidence="7" id="KW-0233">DNA recombination</keyword>
<dbReference type="Gene3D" id="3.60.21.10">
    <property type="match status" value="1"/>
</dbReference>
<dbReference type="InterPro" id="IPR004843">
    <property type="entry name" value="Calcineurin-like_PHP"/>
</dbReference>
<dbReference type="EMBL" id="VUNL01000006">
    <property type="protein sequence ID" value="MSV24882.1"/>
    <property type="molecule type" value="Genomic_DNA"/>
</dbReference>
<dbReference type="GO" id="GO:0004519">
    <property type="term" value="F:endonuclease activity"/>
    <property type="evidence" value="ECO:0007669"/>
    <property type="project" value="UniProtKB-KW"/>
</dbReference>
<comment type="subunit">
    <text evidence="2 7">Heterodimer of SbcC and SbcD.</text>
</comment>
<evidence type="ECO:0000259" key="9">
    <source>
        <dbReference type="Pfam" id="PF12320"/>
    </source>
</evidence>
<protein>
    <recommendedName>
        <fullName evidence="3 7">Nuclease SbcCD subunit D</fullName>
    </recommendedName>
</protein>
<dbReference type="NCBIfam" id="TIGR00619">
    <property type="entry name" value="sbcd"/>
    <property type="match status" value="1"/>
</dbReference>
<comment type="function">
    <text evidence="7">SbcCD cleaves DNA hairpin structures. These structures can inhibit DNA replication and are intermediates in certain DNA recombination reactions. The complex acts as a 3'-&gt;5' double strand exonuclease that can open hairpins. It also has a 5' single-strand endonuclease activity.</text>
</comment>
<dbReference type="InterPro" id="IPR026843">
    <property type="entry name" value="SbcD_C"/>
</dbReference>
<keyword evidence="6 7" id="KW-0269">Exonuclease</keyword>